<evidence type="ECO:0000313" key="6">
    <source>
        <dbReference type="Proteomes" id="UP000434241"/>
    </source>
</evidence>
<dbReference type="NCBIfam" id="TIGR00045">
    <property type="entry name" value="glycerate kinase"/>
    <property type="match status" value="1"/>
</dbReference>
<reference evidence="5 6" key="1">
    <citation type="submission" date="2019-08" db="EMBL/GenBank/DDBJ databases">
        <title>In-depth cultivation of the pig gut microbiome towards novel bacterial diversity and tailored functional studies.</title>
        <authorList>
            <person name="Wylensek D."/>
            <person name="Hitch T.C.A."/>
            <person name="Clavel T."/>
        </authorList>
    </citation>
    <scope>NUCLEOTIDE SEQUENCE [LARGE SCALE GENOMIC DNA]</scope>
    <source>
        <strain evidence="5 6">LKV-472-APC-3</strain>
    </source>
</reference>
<sequence length="371" mass="40261">MELNVFVACDSYKGSLTSVQANECIKKGVMTVFKSANVECFPVADGGEGTVDAYTYNYGHKITVDCEGKTVEIGVNEKEDTCIIEMASVNGIMDDSDKDILGRNTYKTGLLIKKALELDFKNIMIGIGGSGTNDCGIGIAAALGYRFLDAQGNEVLPYINNAFKMKTIDATNVDSKIKDANFIVLSDVKNPLLGQNSCAHMYGKQKGANAEEIELLEKLDIQFFELCKSNGYVLNDFEGAGAAGGLGFGLVTFLDAKICSGMDYMLSKIEKEEEMNDFDLIITGEGKIDEQSQYGKVIEGMQKLGAKYDIPVLSIGGSVVLENTENLLYGSCVQKCCDLKEAMDHAQSNLINATIQCLNLIGCGMEIMKRY</sequence>
<keyword evidence="6" id="KW-1185">Reference proteome</keyword>
<proteinExistence type="inferred from homology"/>
<keyword evidence="3 4" id="KW-0418">Kinase</keyword>
<organism evidence="5 6">
    <name type="scientific">Holdemanella porci</name>
    <dbReference type="NCBI Taxonomy" id="2652276"/>
    <lineage>
        <taxon>Bacteria</taxon>
        <taxon>Bacillati</taxon>
        <taxon>Bacillota</taxon>
        <taxon>Erysipelotrichia</taxon>
        <taxon>Erysipelotrichales</taxon>
        <taxon>Erysipelotrichaceae</taxon>
        <taxon>Holdemanella</taxon>
    </lineage>
</organism>
<protein>
    <submittedName>
        <fullName evidence="5">Glycerate kinase</fullName>
    </submittedName>
</protein>
<dbReference type="InterPro" id="IPR018197">
    <property type="entry name" value="Glycerate_kinase_RE-like"/>
</dbReference>
<dbReference type="GO" id="GO:0008887">
    <property type="term" value="F:glycerate kinase activity"/>
    <property type="evidence" value="ECO:0007669"/>
    <property type="project" value="UniProtKB-UniRule"/>
</dbReference>
<dbReference type="Pfam" id="PF02595">
    <property type="entry name" value="Gly_kinase"/>
    <property type="match status" value="1"/>
</dbReference>
<accession>A0A6N7V266</accession>
<evidence type="ECO:0000256" key="3">
    <source>
        <dbReference type="ARBA" id="ARBA00022777"/>
    </source>
</evidence>
<dbReference type="InterPro" id="IPR004381">
    <property type="entry name" value="Glycerate_kinase"/>
</dbReference>
<dbReference type="Gene3D" id="3.90.1510.10">
    <property type="entry name" value="Glycerate kinase, domain 2"/>
    <property type="match status" value="1"/>
</dbReference>
<dbReference type="InterPro" id="IPR036129">
    <property type="entry name" value="Glycerate_kinase_sf"/>
</dbReference>
<evidence type="ECO:0000313" key="5">
    <source>
        <dbReference type="EMBL" id="MSS56240.1"/>
    </source>
</evidence>
<dbReference type="EMBL" id="VUMR01000019">
    <property type="protein sequence ID" value="MSS56240.1"/>
    <property type="molecule type" value="Genomic_DNA"/>
</dbReference>
<gene>
    <name evidence="5" type="ORF">FYJ55_04875</name>
</gene>
<comment type="caution">
    <text evidence="5">The sequence shown here is derived from an EMBL/GenBank/DDBJ whole genome shotgun (WGS) entry which is preliminary data.</text>
</comment>
<dbReference type="AlphaFoldDB" id="A0A6N7V266"/>
<comment type="similarity">
    <text evidence="1 4">Belongs to the glycerate kinase type-1 family.</text>
</comment>
<dbReference type="Gene3D" id="3.40.50.10350">
    <property type="entry name" value="Glycerate kinase, domain 1"/>
    <property type="match status" value="1"/>
</dbReference>
<dbReference type="PANTHER" id="PTHR21599">
    <property type="entry name" value="GLYCERATE KINASE"/>
    <property type="match status" value="1"/>
</dbReference>
<dbReference type="SUPFAM" id="SSF110738">
    <property type="entry name" value="Glycerate kinase I"/>
    <property type="match status" value="1"/>
</dbReference>
<dbReference type="GeneID" id="93158622"/>
<evidence type="ECO:0000256" key="1">
    <source>
        <dbReference type="ARBA" id="ARBA00006284"/>
    </source>
</evidence>
<evidence type="ECO:0000256" key="4">
    <source>
        <dbReference type="PIRNR" id="PIRNR006078"/>
    </source>
</evidence>
<dbReference type="GO" id="GO:0031388">
    <property type="term" value="P:organic acid phosphorylation"/>
    <property type="evidence" value="ECO:0007669"/>
    <property type="project" value="UniProtKB-UniRule"/>
</dbReference>
<dbReference type="Proteomes" id="UP000434241">
    <property type="component" value="Unassembled WGS sequence"/>
</dbReference>
<name>A0A6N7V266_9FIRM</name>
<evidence type="ECO:0000256" key="2">
    <source>
        <dbReference type="ARBA" id="ARBA00022679"/>
    </source>
</evidence>
<dbReference type="PIRSF" id="PIRSF006078">
    <property type="entry name" value="GlxK"/>
    <property type="match status" value="1"/>
</dbReference>
<keyword evidence="2 4" id="KW-0808">Transferase</keyword>
<dbReference type="PANTHER" id="PTHR21599:SF0">
    <property type="entry name" value="GLYCERATE KINASE"/>
    <property type="match status" value="1"/>
</dbReference>
<dbReference type="RefSeq" id="WP_154555889.1">
    <property type="nucleotide sequence ID" value="NZ_JAQCYS010000106.1"/>
</dbReference>
<dbReference type="InterPro" id="IPR018193">
    <property type="entry name" value="Glyc_kinase_flavodox-like_fold"/>
</dbReference>